<protein>
    <submittedName>
        <fullName evidence="1">Uncharacterized protein</fullName>
    </submittedName>
</protein>
<evidence type="ECO:0000313" key="2">
    <source>
        <dbReference type="Proteomes" id="UP000265875"/>
    </source>
</evidence>
<evidence type="ECO:0000313" key="1">
    <source>
        <dbReference type="EMBL" id="RII74243.1"/>
    </source>
</evidence>
<comment type="caution">
    <text evidence="1">The sequence shown here is derived from an EMBL/GenBank/DDBJ whole genome shotgun (WGS) entry which is preliminary data.</text>
</comment>
<organism evidence="1 2">
    <name type="scientific">Pseudomonas monteilii</name>
    <dbReference type="NCBI Taxonomy" id="76759"/>
    <lineage>
        <taxon>Bacteria</taxon>
        <taxon>Pseudomonadati</taxon>
        <taxon>Pseudomonadota</taxon>
        <taxon>Gammaproteobacteria</taxon>
        <taxon>Pseudomonadales</taxon>
        <taxon>Pseudomonadaceae</taxon>
        <taxon>Pseudomonas</taxon>
    </lineage>
</organism>
<dbReference type="EMBL" id="QWLL01000066">
    <property type="protein sequence ID" value="RII74243.1"/>
    <property type="molecule type" value="Genomic_DNA"/>
</dbReference>
<dbReference type="Proteomes" id="UP000265875">
    <property type="component" value="Unassembled WGS sequence"/>
</dbReference>
<sequence>MTKRRWDTVRDIGEVINDLLDQGIVTEENLQQNDAFISTVAEVCSISLRNHQAEKLEALKNAVKNSALPSCPADDYRQLFLNFVDVCTVSHIKLLTVFNHPRAWLDQKGIKPPNWISGSLSSVIDLALPELKGHQEIRESIWKDMYQRGLVSTDSLNSSVSSDGMLAKRTTSLGEQLITFLS</sequence>
<name>A0A399LXF9_9PSED</name>
<dbReference type="AlphaFoldDB" id="A0A399LXF9"/>
<reference evidence="1 2" key="1">
    <citation type="submission" date="2018-08" db="EMBL/GenBank/DDBJ databases">
        <title>Draft genome sequence of the cyanotroph, Pseudomonas monteilii BCN3.</title>
        <authorList>
            <person name="Jones L.B."/>
            <person name="Kunz D.A."/>
        </authorList>
    </citation>
    <scope>NUCLEOTIDE SEQUENCE [LARGE SCALE GENOMIC DNA]</scope>
    <source>
        <strain evidence="1 2">BCN3</strain>
    </source>
</reference>
<proteinExistence type="predicted"/>
<gene>
    <name evidence="1" type="ORF">D0894_27485</name>
</gene>
<accession>A0A399LXF9</accession>